<sequence length="512" mass="56515">MKVILIVFGLTLTIFWSSCRKDFDYAPSSGNLQFSKDTVFLDTIFTNIGSSTYTLKVYNNSNDDVLIPFVGLQNGQNSSYRLNVDGLAGKEFNDVPLLAKDSLYVFIETTFDITPTTENEFLYTDALLFGSGVNTQEVPLVTLVKDAIFLYPRTLSNGTKETLVLGLDPDGNEIRVEGFFLEADELLFTSEKPYVIYGYAAVPENTTLTMEAGTRVHFHNDSGILVEQGGALVVNGLLSENRELLENEVIFEGDRLEPTYAQEPGQWGTIWLRQGSSANINYLTIKNGTVGLRVDGDGLSASPHLILSKTQIYNSQNDNLWSIGANIMAENVVLGNAGGHSFYGSFGGTYNFTHCTLANYWNNGLRNGTALSLNNFKESPTEGISTQDLQAANFINCIIYGSQSVELSFVQNPSAAFNSYFQNCLIRFNDPNSQFQDNPLYNFDDSSIYLNSIFNDDPSFARPFQNQFSISDNSAAIDLADPNIVPPITMDILGESRLPNPDTGAYENVTEN</sequence>
<evidence type="ECO:0000313" key="2">
    <source>
        <dbReference type="Proteomes" id="UP000321456"/>
    </source>
</evidence>
<name>A0A5C8V4H3_9FLAO</name>
<dbReference type="AlphaFoldDB" id="A0A5C8V4H3"/>
<dbReference type="InterPro" id="IPR011050">
    <property type="entry name" value="Pectin_lyase_fold/virulence"/>
</dbReference>
<comment type="caution">
    <text evidence="1">The sequence shown here is derived from an EMBL/GenBank/DDBJ whole genome shotgun (WGS) entry which is preliminary data.</text>
</comment>
<gene>
    <name evidence="1" type="ORF">FVB32_12930</name>
</gene>
<accession>A0A5C8V4H3</accession>
<organism evidence="1 2">
    <name type="scientific">Flagellimonas hymeniacidonis</name>
    <dbReference type="NCBI Taxonomy" id="2603628"/>
    <lineage>
        <taxon>Bacteria</taxon>
        <taxon>Pseudomonadati</taxon>
        <taxon>Bacteroidota</taxon>
        <taxon>Flavobacteriia</taxon>
        <taxon>Flavobacteriales</taxon>
        <taxon>Flavobacteriaceae</taxon>
        <taxon>Flagellimonas</taxon>
    </lineage>
</organism>
<dbReference type="EMBL" id="VRUR01000002">
    <property type="protein sequence ID" value="TXN36291.1"/>
    <property type="molecule type" value="Genomic_DNA"/>
</dbReference>
<evidence type="ECO:0000313" key="1">
    <source>
        <dbReference type="EMBL" id="TXN36291.1"/>
    </source>
</evidence>
<proteinExistence type="predicted"/>
<keyword evidence="2" id="KW-1185">Reference proteome</keyword>
<protein>
    <recommendedName>
        <fullName evidence="3">Right handed beta helix domain-containing protein</fullName>
    </recommendedName>
</protein>
<evidence type="ECO:0008006" key="3">
    <source>
        <dbReference type="Google" id="ProtNLM"/>
    </source>
</evidence>
<dbReference type="Proteomes" id="UP000321456">
    <property type="component" value="Unassembled WGS sequence"/>
</dbReference>
<dbReference type="PROSITE" id="PS51257">
    <property type="entry name" value="PROKAR_LIPOPROTEIN"/>
    <property type="match status" value="1"/>
</dbReference>
<reference evidence="1 2" key="1">
    <citation type="submission" date="2019-08" db="EMBL/GenBank/DDBJ databases">
        <title>Professor.</title>
        <authorList>
            <person name="Park J.S."/>
        </authorList>
    </citation>
    <scope>NUCLEOTIDE SEQUENCE [LARGE SCALE GENOMIC DNA]</scope>
    <source>
        <strain evidence="1 2">176CP5-101</strain>
    </source>
</reference>
<dbReference type="SUPFAM" id="SSF51126">
    <property type="entry name" value="Pectin lyase-like"/>
    <property type="match status" value="1"/>
</dbReference>